<name>A0ACB1A8Y5_MELEN</name>
<accession>A0ACB1A8Y5</accession>
<dbReference type="Proteomes" id="UP001497535">
    <property type="component" value="Unassembled WGS sequence"/>
</dbReference>
<keyword evidence="2" id="KW-1185">Reference proteome</keyword>
<gene>
    <name evidence="1" type="ORF">MENTE1834_LOCUS35574</name>
</gene>
<comment type="caution">
    <text evidence="1">The sequence shown here is derived from an EMBL/GenBank/DDBJ whole genome shotgun (WGS) entry which is preliminary data.</text>
</comment>
<organism evidence="1 2">
    <name type="scientific">Meloidogyne enterolobii</name>
    <name type="common">Root-knot nematode worm</name>
    <name type="synonym">Meloidogyne mayaguensis</name>
    <dbReference type="NCBI Taxonomy" id="390850"/>
    <lineage>
        <taxon>Eukaryota</taxon>
        <taxon>Metazoa</taxon>
        <taxon>Ecdysozoa</taxon>
        <taxon>Nematoda</taxon>
        <taxon>Chromadorea</taxon>
        <taxon>Rhabditida</taxon>
        <taxon>Tylenchina</taxon>
        <taxon>Tylenchomorpha</taxon>
        <taxon>Tylenchoidea</taxon>
        <taxon>Meloidogynidae</taxon>
        <taxon>Meloidogyninae</taxon>
        <taxon>Meloidogyne</taxon>
    </lineage>
</organism>
<protein>
    <submittedName>
        <fullName evidence="1">Uncharacterized protein</fullName>
    </submittedName>
</protein>
<sequence>MQSRIIKILQQIETIEKRTESCIKMCKDDVYNKNVREIRLDFVIIYPSTFLTEIYIFV</sequence>
<dbReference type="EMBL" id="CAVMJV010000068">
    <property type="protein sequence ID" value="CAK5087951.1"/>
    <property type="molecule type" value="Genomic_DNA"/>
</dbReference>
<reference evidence="1" key="1">
    <citation type="submission" date="2023-11" db="EMBL/GenBank/DDBJ databases">
        <authorList>
            <person name="Poullet M."/>
        </authorList>
    </citation>
    <scope>NUCLEOTIDE SEQUENCE</scope>
    <source>
        <strain evidence="1">E1834</strain>
    </source>
</reference>
<evidence type="ECO:0000313" key="2">
    <source>
        <dbReference type="Proteomes" id="UP001497535"/>
    </source>
</evidence>
<evidence type="ECO:0000313" key="1">
    <source>
        <dbReference type="EMBL" id="CAK5087951.1"/>
    </source>
</evidence>
<proteinExistence type="predicted"/>